<evidence type="ECO:0000313" key="3">
    <source>
        <dbReference type="Proteomes" id="UP001187192"/>
    </source>
</evidence>
<proteinExistence type="predicted"/>
<name>A0AA88J049_FICCA</name>
<reference evidence="2" key="1">
    <citation type="submission" date="2023-07" db="EMBL/GenBank/DDBJ databases">
        <title>draft genome sequence of fig (Ficus carica).</title>
        <authorList>
            <person name="Takahashi T."/>
            <person name="Nishimura K."/>
        </authorList>
    </citation>
    <scope>NUCLEOTIDE SEQUENCE</scope>
</reference>
<protein>
    <submittedName>
        <fullName evidence="2">Uncharacterized protein</fullName>
    </submittedName>
</protein>
<organism evidence="2 3">
    <name type="scientific">Ficus carica</name>
    <name type="common">Common fig</name>
    <dbReference type="NCBI Taxonomy" id="3494"/>
    <lineage>
        <taxon>Eukaryota</taxon>
        <taxon>Viridiplantae</taxon>
        <taxon>Streptophyta</taxon>
        <taxon>Embryophyta</taxon>
        <taxon>Tracheophyta</taxon>
        <taxon>Spermatophyta</taxon>
        <taxon>Magnoliopsida</taxon>
        <taxon>eudicotyledons</taxon>
        <taxon>Gunneridae</taxon>
        <taxon>Pentapetalae</taxon>
        <taxon>rosids</taxon>
        <taxon>fabids</taxon>
        <taxon>Rosales</taxon>
        <taxon>Moraceae</taxon>
        <taxon>Ficeae</taxon>
        <taxon>Ficus</taxon>
    </lineage>
</organism>
<comment type="caution">
    <text evidence="2">The sequence shown here is derived from an EMBL/GenBank/DDBJ whole genome shotgun (WGS) entry which is preliminary data.</text>
</comment>
<dbReference type="Proteomes" id="UP001187192">
    <property type="component" value="Unassembled WGS sequence"/>
</dbReference>
<keyword evidence="3" id="KW-1185">Reference proteome</keyword>
<gene>
    <name evidence="2" type="ORF">TIFTF001_027330</name>
</gene>
<dbReference type="EMBL" id="BTGU01000076">
    <property type="protein sequence ID" value="GMN58236.1"/>
    <property type="molecule type" value="Genomic_DNA"/>
</dbReference>
<dbReference type="AlphaFoldDB" id="A0AA88J049"/>
<evidence type="ECO:0000256" key="1">
    <source>
        <dbReference type="SAM" id="MobiDB-lite"/>
    </source>
</evidence>
<dbReference type="Gramene" id="FCD_00023418-RA">
    <property type="protein sequence ID" value="FCD_00023418-RA:cds"/>
    <property type="gene ID" value="FCD_00023418"/>
</dbReference>
<accession>A0AA88J049</accession>
<evidence type="ECO:0000313" key="2">
    <source>
        <dbReference type="EMBL" id="GMN58236.1"/>
    </source>
</evidence>
<sequence>MSPPEKIRASVRSRNHDRKALTKKLLEKNLSLKTTMTSASFRKQARWEDVEQMPTRKIGILDHDSRNLGSIGTAARMAATSTFPA</sequence>
<feature type="region of interest" description="Disordered" evidence="1">
    <location>
        <begin position="1"/>
        <end position="26"/>
    </location>
</feature>